<evidence type="ECO:0000313" key="6">
    <source>
        <dbReference type="EMBL" id="KAJ8905822.1"/>
    </source>
</evidence>
<comment type="caution">
    <text evidence="6">The sequence shown here is derived from an EMBL/GenBank/DDBJ whole genome shotgun (WGS) entry which is preliminary data.</text>
</comment>
<evidence type="ECO:0000256" key="1">
    <source>
        <dbReference type="ARBA" id="ARBA00022737"/>
    </source>
</evidence>
<gene>
    <name evidence="6" type="ORF">NDN08_002327</name>
</gene>
<evidence type="ECO:0000256" key="4">
    <source>
        <dbReference type="SAM" id="MobiDB-lite"/>
    </source>
</evidence>
<keyword evidence="7" id="KW-1185">Reference proteome</keyword>
<dbReference type="GO" id="GO:0003729">
    <property type="term" value="F:mRNA binding"/>
    <property type="evidence" value="ECO:0007669"/>
    <property type="project" value="TreeGrafter"/>
</dbReference>
<dbReference type="PANTHER" id="PTHR48032">
    <property type="entry name" value="RNA-BINDING PROTEIN MUSASHI HOMOLOG RBP6"/>
    <property type="match status" value="1"/>
</dbReference>
<feature type="domain" description="RRM" evidence="5">
    <location>
        <begin position="163"/>
        <end position="244"/>
    </location>
</feature>
<dbReference type="InterPro" id="IPR000504">
    <property type="entry name" value="RRM_dom"/>
</dbReference>
<protein>
    <recommendedName>
        <fullName evidence="5">RRM domain-containing protein</fullName>
    </recommendedName>
</protein>
<evidence type="ECO:0000256" key="3">
    <source>
        <dbReference type="PROSITE-ProRule" id="PRU00176"/>
    </source>
</evidence>
<feature type="domain" description="RRM" evidence="5">
    <location>
        <begin position="72"/>
        <end position="152"/>
    </location>
</feature>
<dbReference type="InterPro" id="IPR035979">
    <property type="entry name" value="RBD_domain_sf"/>
</dbReference>
<dbReference type="PROSITE" id="PS50102">
    <property type="entry name" value="RRM"/>
    <property type="match status" value="2"/>
</dbReference>
<evidence type="ECO:0000313" key="7">
    <source>
        <dbReference type="Proteomes" id="UP001157974"/>
    </source>
</evidence>
<dbReference type="InterPro" id="IPR012677">
    <property type="entry name" value="Nucleotide-bd_a/b_plait_sf"/>
</dbReference>
<keyword evidence="1" id="KW-0677">Repeat</keyword>
<organism evidence="6 7">
    <name type="scientific">Rhodosorus marinus</name>
    <dbReference type="NCBI Taxonomy" id="101924"/>
    <lineage>
        <taxon>Eukaryota</taxon>
        <taxon>Rhodophyta</taxon>
        <taxon>Stylonematophyceae</taxon>
        <taxon>Stylonematales</taxon>
        <taxon>Stylonemataceae</taxon>
        <taxon>Rhodosorus</taxon>
    </lineage>
</organism>
<dbReference type="Gene3D" id="3.30.70.330">
    <property type="match status" value="2"/>
</dbReference>
<feature type="region of interest" description="Disordered" evidence="4">
    <location>
        <begin position="1"/>
        <end position="75"/>
    </location>
</feature>
<dbReference type="AlphaFoldDB" id="A0AAV8UWY9"/>
<reference evidence="6 7" key="1">
    <citation type="journal article" date="2023" name="Nat. Commun.">
        <title>Origin of minicircular mitochondrial genomes in red algae.</title>
        <authorList>
            <person name="Lee Y."/>
            <person name="Cho C.H."/>
            <person name="Lee Y.M."/>
            <person name="Park S.I."/>
            <person name="Yang J.H."/>
            <person name="West J.A."/>
            <person name="Bhattacharya D."/>
            <person name="Yoon H.S."/>
        </authorList>
    </citation>
    <scope>NUCLEOTIDE SEQUENCE [LARGE SCALE GENOMIC DNA]</scope>
    <source>
        <strain evidence="6 7">CCMP1338</strain>
        <tissue evidence="6">Whole cell</tissue>
    </source>
</reference>
<keyword evidence="2 3" id="KW-0694">RNA-binding</keyword>
<evidence type="ECO:0000259" key="5">
    <source>
        <dbReference type="PROSITE" id="PS50102"/>
    </source>
</evidence>
<dbReference type="EMBL" id="JAMWBK010000004">
    <property type="protein sequence ID" value="KAJ8905822.1"/>
    <property type="molecule type" value="Genomic_DNA"/>
</dbReference>
<dbReference type="CDD" id="cd12325">
    <property type="entry name" value="RRM1_hnRNPA_hnRNPD_like"/>
    <property type="match status" value="1"/>
</dbReference>
<dbReference type="PANTHER" id="PTHR48032:SF6">
    <property type="entry name" value="RNA-BINDING (RRM_RBD_RNP MOTIFS) FAMILY PROTEIN"/>
    <property type="match status" value="1"/>
</dbReference>
<dbReference type="Proteomes" id="UP001157974">
    <property type="component" value="Unassembled WGS sequence"/>
</dbReference>
<proteinExistence type="predicted"/>
<dbReference type="SUPFAM" id="SSF54928">
    <property type="entry name" value="RNA-binding domain, RBD"/>
    <property type="match status" value="2"/>
</dbReference>
<dbReference type="Pfam" id="PF00076">
    <property type="entry name" value="RRM_1"/>
    <property type="match status" value="2"/>
</dbReference>
<feature type="compositionally biased region" description="Low complexity" evidence="4">
    <location>
        <begin position="269"/>
        <end position="286"/>
    </location>
</feature>
<dbReference type="SMART" id="SM00360">
    <property type="entry name" value="RRM"/>
    <property type="match status" value="2"/>
</dbReference>
<sequence length="441" mass="48007">MEGGEGEQVPDAHAAADDLKPALGEGEDERRDALPGAVTASSVGVELGNPQGEGHRKRSAPRKEEDPDSKQGKVFIGGLSWETNEDSLKDYFEKFGKLIDCVIMRDRQTGKPRGFGFVTFAEEADAKAAVQERHELDGREVEAKLAVPRSESNAANNAPRPTKKIFVGGLPHDIRSEDFKDFFTKYGAVEDAQVMIDHRTGNSRGFGFVTFQDEDATENVLGRGSNTTKIDINGKMVEVKRAESRNALSRRGDQQGSDQRGDRRGNSGGSANASQGQNSMSQGSMQGISPHLAAQEDHRVVTRLAMAPHNHPVQEQQICIRTSTTTPMEAFNPARMGRTRGEGMEEPAGTFKGRADQGDIPMVEVVGVPAEAEVREAGGRVRVETSDITLTEDRRHEQVRGKCLSFSSPAFDDVQSDEGTRICSWPGQKSAYLRNVPALSE</sequence>
<evidence type="ECO:0000256" key="2">
    <source>
        <dbReference type="ARBA" id="ARBA00022884"/>
    </source>
</evidence>
<dbReference type="GO" id="GO:0006417">
    <property type="term" value="P:regulation of translation"/>
    <property type="evidence" value="ECO:0007669"/>
    <property type="project" value="TreeGrafter"/>
</dbReference>
<accession>A0AAV8UWY9</accession>
<name>A0AAV8UWY9_9RHOD</name>
<feature type="compositionally biased region" description="Basic and acidic residues" evidence="4">
    <location>
        <begin position="61"/>
        <end position="71"/>
    </location>
</feature>
<feature type="region of interest" description="Disordered" evidence="4">
    <location>
        <begin position="243"/>
        <end position="286"/>
    </location>
</feature>
<dbReference type="FunFam" id="3.30.70.330:FF:000040">
    <property type="entry name" value="Heterogeneous nuclear ribonucleoprotein A2/B1"/>
    <property type="match status" value="1"/>
</dbReference>